<keyword evidence="1" id="KW-0472">Membrane</keyword>
<dbReference type="Proteomes" id="UP001175271">
    <property type="component" value="Unassembled WGS sequence"/>
</dbReference>
<organism evidence="2 3">
    <name type="scientific">Steinernema hermaphroditum</name>
    <dbReference type="NCBI Taxonomy" id="289476"/>
    <lineage>
        <taxon>Eukaryota</taxon>
        <taxon>Metazoa</taxon>
        <taxon>Ecdysozoa</taxon>
        <taxon>Nematoda</taxon>
        <taxon>Chromadorea</taxon>
        <taxon>Rhabditida</taxon>
        <taxon>Tylenchina</taxon>
        <taxon>Panagrolaimomorpha</taxon>
        <taxon>Strongyloidoidea</taxon>
        <taxon>Steinernematidae</taxon>
        <taxon>Steinernema</taxon>
    </lineage>
</organism>
<keyword evidence="1" id="KW-1133">Transmembrane helix</keyword>
<reference evidence="2" key="1">
    <citation type="submission" date="2023-06" db="EMBL/GenBank/DDBJ databases">
        <title>Genomic analysis of the entomopathogenic nematode Steinernema hermaphroditum.</title>
        <authorList>
            <person name="Schwarz E.M."/>
            <person name="Heppert J.K."/>
            <person name="Baniya A."/>
            <person name="Schwartz H.T."/>
            <person name="Tan C.-H."/>
            <person name="Antoshechkin I."/>
            <person name="Sternberg P.W."/>
            <person name="Goodrich-Blair H."/>
            <person name="Dillman A.R."/>
        </authorList>
    </citation>
    <scope>NUCLEOTIDE SEQUENCE</scope>
    <source>
        <strain evidence="2">PS9179</strain>
        <tissue evidence="2">Whole animal</tissue>
    </source>
</reference>
<evidence type="ECO:0000313" key="2">
    <source>
        <dbReference type="EMBL" id="KAK0395782.1"/>
    </source>
</evidence>
<accession>A0AA39GYA7</accession>
<feature type="transmembrane region" description="Helical" evidence="1">
    <location>
        <begin position="12"/>
        <end position="36"/>
    </location>
</feature>
<evidence type="ECO:0000313" key="3">
    <source>
        <dbReference type="Proteomes" id="UP001175271"/>
    </source>
</evidence>
<evidence type="ECO:0000256" key="1">
    <source>
        <dbReference type="SAM" id="Phobius"/>
    </source>
</evidence>
<name>A0AA39GYA7_9BILA</name>
<comment type="caution">
    <text evidence="2">The sequence shown here is derived from an EMBL/GenBank/DDBJ whole genome shotgun (WGS) entry which is preliminary data.</text>
</comment>
<protein>
    <submittedName>
        <fullName evidence="2">Uncharacterized protein</fullName>
    </submittedName>
</protein>
<sequence>MGDPMWVSLSLPQLITCLTAVIILAVLVALCATVGLSREEEEKFLLKDLVDTDEELFFQKEIPPMPPGEFV</sequence>
<keyword evidence="1" id="KW-0812">Transmembrane</keyword>
<proteinExistence type="predicted"/>
<keyword evidence="3" id="KW-1185">Reference proteome</keyword>
<dbReference type="EMBL" id="JAUCMV010000005">
    <property type="protein sequence ID" value="KAK0395782.1"/>
    <property type="molecule type" value="Genomic_DNA"/>
</dbReference>
<dbReference type="AlphaFoldDB" id="A0AA39GYA7"/>
<gene>
    <name evidence="2" type="ORF">QR680_001425</name>
</gene>